<comment type="similarity">
    <text evidence="2">Belongs to the pinin family.</text>
</comment>
<dbReference type="Pfam" id="PF04696">
    <property type="entry name" value="Pinin_SDK_memA"/>
    <property type="match status" value="1"/>
</dbReference>
<proteinExistence type="inferred from homology"/>
<evidence type="ECO:0000256" key="8">
    <source>
        <dbReference type="SAM" id="MobiDB-lite"/>
    </source>
</evidence>
<dbReference type="AlphaFoldDB" id="A0AAF0DLS2"/>
<evidence type="ECO:0000313" key="11">
    <source>
        <dbReference type="Proteomes" id="UP001219355"/>
    </source>
</evidence>
<reference evidence="10" key="1">
    <citation type="submission" date="2023-03" db="EMBL/GenBank/DDBJ databases">
        <title>Emydomyces testavorans Genome Sequence.</title>
        <authorList>
            <person name="Hoyer L."/>
        </authorList>
    </citation>
    <scope>NUCLEOTIDE SEQUENCE</scope>
    <source>
        <strain evidence="10">16-2883</strain>
    </source>
</reference>
<dbReference type="EMBL" id="CP120630">
    <property type="protein sequence ID" value="WEW61171.1"/>
    <property type="molecule type" value="Genomic_DNA"/>
</dbReference>
<evidence type="ECO:0000256" key="6">
    <source>
        <dbReference type="ARBA" id="ARBA00023187"/>
    </source>
</evidence>
<evidence type="ECO:0000256" key="7">
    <source>
        <dbReference type="ARBA" id="ARBA00023242"/>
    </source>
</evidence>
<keyword evidence="11" id="KW-1185">Reference proteome</keyword>
<evidence type="ECO:0000256" key="3">
    <source>
        <dbReference type="ARBA" id="ARBA00022664"/>
    </source>
</evidence>
<comment type="subcellular location">
    <subcellularLocation>
        <location evidence="1">Nucleus</location>
    </subcellularLocation>
</comment>
<dbReference type="InterPro" id="IPR039853">
    <property type="entry name" value="Pinin"/>
</dbReference>
<organism evidence="10 11">
    <name type="scientific">Emydomyces testavorans</name>
    <dbReference type="NCBI Taxonomy" id="2070801"/>
    <lineage>
        <taxon>Eukaryota</taxon>
        <taxon>Fungi</taxon>
        <taxon>Dikarya</taxon>
        <taxon>Ascomycota</taxon>
        <taxon>Pezizomycotina</taxon>
        <taxon>Eurotiomycetes</taxon>
        <taxon>Eurotiomycetidae</taxon>
        <taxon>Onygenales</taxon>
        <taxon>Nannizziopsiaceae</taxon>
        <taxon>Emydomyces</taxon>
    </lineage>
</organism>
<dbReference type="PANTHER" id="PTHR12707">
    <property type="entry name" value="PINN"/>
    <property type="match status" value="1"/>
</dbReference>
<name>A0AAF0DLS2_9EURO</name>
<feature type="region of interest" description="Disordered" evidence="8">
    <location>
        <begin position="1"/>
        <end position="151"/>
    </location>
</feature>
<evidence type="ECO:0000256" key="5">
    <source>
        <dbReference type="ARBA" id="ARBA00023163"/>
    </source>
</evidence>
<dbReference type="GO" id="GO:0008380">
    <property type="term" value="P:RNA splicing"/>
    <property type="evidence" value="ECO:0007669"/>
    <property type="project" value="UniProtKB-KW"/>
</dbReference>
<feature type="domain" description="Pinin/SDK/MemA protein" evidence="9">
    <location>
        <begin position="81"/>
        <end position="190"/>
    </location>
</feature>
<dbReference type="InterPro" id="IPR006786">
    <property type="entry name" value="Pinin_SDK_MemA"/>
</dbReference>
<evidence type="ECO:0000256" key="1">
    <source>
        <dbReference type="ARBA" id="ARBA00004123"/>
    </source>
</evidence>
<evidence type="ECO:0000313" key="10">
    <source>
        <dbReference type="EMBL" id="WEW61171.1"/>
    </source>
</evidence>
<accession>A0AAF0DLS2</accession>
<keyword evidence="4" id="KW-0805">Transcription regulation</keyword>
<keyword evidence="6" id="KW-0508">mRNA splicing</keyword>
<sequence>MPKSRSIASAVAIPDPSPASPEAALKRRQSPSDENSNNKRRRLSVVDAYPRAVSPNAGRTSTDDRAADSKGGSRRKSGPDEERKRGQRLFGALLGTLSQSPSTATQKRRADIERKQQAKLKKQDEEYDEQSKRQRDELMAQRKKEQRLNVRHLNMRATAHFLKTKSKPVLYYKPWQLRPEEESLIRTQIEEVEATIVRETEQFDRQDLLTEKEQESTGVPPAVESINTGDRMKSSANNVLKPDTVGADTNSLEKPSEAQEHNTIKDHISIPLERNEDTSHSKLNEDDSGDVILEDKEDTVIY</sequence>
<dbReference type="Proteomes" id="UP001219355">
    <property type="component" value="Chromosome 4"/>
</dbReference>
<feature type="compositionally biased region" description="Polar residues" evidence="8">
    <location>
        <begin position="96"/>
        <end position="105"/>
    </location>
</feature>
<gene>
    <name evidence="10" type="ORF">PRK78_006661</name>
</gene>
<dbReference type="PANTHER" id="PTHR12707:SF0">
    <property type="entry name" value="PININ"/>
    <property type="match status" value="1"/>
</dbReference>
<dbReference type="GO" id="GO:0006397">
    <property type="term" value="P:mRNA processing"/>
    <property type="evidence" value="ECO:0007669"/>
    <property type="project" value="UniProtKB-KW"/>
</dbReference>
<evidence type="ECO:0000256" key="4">
    <source>
        <dbReference type="ARBA" id="ARBA00023015"/>
    </source>
</evidence>
<feature type="compositionally biased region" description="Basic and acidic residues" evidence="8">
    <location>
        <begin position="108"/>
        <end position="148"/>
    </location>
</feature>
<feature type="compositionally biased region" description="Basic and acidic residues" evidence="8">
    <location>
        <begin position="254"/>
        <end position="285"/>
    </location>
</feature>
<evidence type="ECO:0000259" key="9">
    <source>
        <dbReference type="Pfam" id="PF04696"/>
    </source>
</evidence>
<protein>
    <recommendedName>
        <fullName evidence="9">Pinin/SDK/MemA protein domain-containing protein</fullName>
    </recommendedName>
</protein>
<keyword evidence="5" id="KW-0804">Transcription</keyword>
<evidence type="ECO:0000256" key="2">
    <source>
        <dbReference type="ARBA" id="ARBA00010386"/>
    </source>
</evidence>
<feature type="region of interest" description="Disordered" evidence="8">
    <location>
        <begin position="209"/>
        <end position="302"/>
    </location>
</feature>
<dbReference type="GO" id="GO:0071013">
    <property type="term" value="C:catalytic step 2 spliceosome"/>
    <property type="evidence" value="ECO:0007669"/>
    <property type="project" value="TreeGrafter"/>
</dbReference>
<keyword evidence="3" id="KW-0507">mRNA processing</keyword>
<keyword evidence="7" id="KW-0539">Nucleus</keyword>